<dbReference type="SUPFAM" id="SSF56300">
    <property type="entry name" value="Metallo-dependent phosphatases"/>
    <property type="match status" value="1"/>
</dbReference>
<name>A0A0H5QRY9_9EUKA</name>
<dbReference type="AlphaFoldDB" id="A0A0H5QRY9"/>
<reference evidence="1" key="1">
    <citation type="submission" date="2015-04" db="EMBL/GenBank/DDBJ databases">
        <title>The genome sequence of the plant pathogenic Rhizarian Plasmodiophora brassicae reveals insights in its biotrophic life cycle and the origin of chitin synthesis.</title>
        <authorList>
            <person name="Schwelm A."/>
            <person name="Fogelqvist J."/>
            <person name="Knaust A."/>
            <person name="Julke S."/>
            <person name="Lilja T."/>
            <person name="Dhandapani V."/>
            <person name="Bonilla-Rosso G."/>
            <person name="Karlsson M."/>
            <person name="Shevchenko A."/>
            <person name="Choi S.R."/>
            <person name="Kim H.G."/>
            <person name="Park J.Y."/>
            <person name="Lim Y.P."/>
            <person name="Ludwig-Muller J."/>
            <person name="Dixelius C."/>
        </authorList>
    </citation>
    <scope>NUCLEOTIDE SEQUENCE</scope>
    <source>
        <tissue evidence="1">Potato root galls</tissue>
    </source>
</reference>
<sequence length="237" mass="25664">SGVPVVSANILRRSSNRRAYHPYVLVRLPNGLVIGIIGSNSETELTAGHVFSDDFIIGNPIGYVSEAVGEVKVLGANAVIVLDNSGKLDPDVQAEFIKSHPFVDVHIVNHIDSFYGNASIFTCGEQCTYGRSILRIDLAFAANLSVVGARSEIIPVSPTIPDEPDVQLYLQQKLEEFHNATDAIVVAESDFTSSFMEYPTDFKNFSHSTGDIVADAFMNTARNYNIVADIGLVNKGS</sequence>
<dbReference type="Gene3D" id="3.60.21.10">
    <property type="match status" value="1"/>
</dbReference>
<evidence type="ECO:0000313" key="1">
    <source>
        <dbReference type="EMBL" id="CRZ04422.1"/>
    </source>
</evidence>
<feature type="non-terminal residue" evidence="1">
    <location>
        <position position="237"/>
    </location>
</feature>
<accession>A0A0H5QRY9</accession>
<feature type="non-terminal residue" evidence="1">
    <location>
        <position position="1"/>
    </location>
</feature>
<protein>
    <submittedName>
        <fullName evidence="1">Uncharacterized protein</fullName>
    </submittedName>
</protein>
<dbReference type="InterPro" id="IPR029052">
    <property type="entry name" value="Metallo-depent_PP-like"/>
</dbReference>
<dbReference type="EMBL" id="HACM01003980">
    <property type="protein sequence ID" value="CRZ04422.1"/>
    <property type="molecule type" value="Transcribed_RNA"/>
</dbReference>
<organism evidence="1">
    <name type="scientific">Spongospora subterranea</name>
    <dbReference type="NCBI Taxonomy" id="70186"/>
    <lineage>
        <taxon>Eukaryota</taxon>
        <taxon>Sar</taxon>
        <taxon>Rhizaria</taxon>
        <taxon>Endomyxa</taxon>
        <taxon>Phytomyxea</taxon>
        <taxon>Plasmodiophorida</taxon>
        <taxon>Plasmodiophoridae</taxon>
        <taxon>Spongospora</taxon>
    </lineage>
</organism>
<proteinExistence type="predicted"/>